<sequence length="46" mass="5435">MMALDLFLEGEEKKEVYENLLSKSGKKRIHHPLMSWKTKWASDSKN</sequence>
<accession>A0A1M7ZHF3</accession>
<reference evidence="2" key="1">
    <citation type="submission" date="2016-12" db="EMBL/GenBank/DDBJ databases">
        <authorList>
            <person name="Varghese N."/>
            <person name="Submissions S."/>
        </authorList>
    </citation>
    <scope>NUCLEOTIDE SEQUENCE [LARGE SCALE GENOMIC DNA]</scope>
    <source>
        <strain evidence="2">DSM 25035</strain>
    </source>
</reference>
<dbReference type="Proteomes" id="UP000184609">
    <property type="component" value="Unassembled WGS sequence"/>
</dbReference>
<evidence type="ECO:0000313" key="1">
    <source>
        <dbReference type="EMBL" id="SHO64340.1"/>
    </source>
</evidence>
<gene>
    <name evidence="1" type="ORF">SAMN04488108_3385</name>
</gene>
<dbReference type="AlphaFoldDB" id="A0A1M7ZHF3"/>
<keyword evidence="2" id="KW-1185">Reference proteome</keyword>
<organism evidence="1 2">
    <name type="scientific">Algoriphagus zhangzhouensis</name>
    <dbReference type="NCBI Taxonomy" id="1073327"/>
    <lineage>
        <taxon>Bacteria</taxon>
        <taxon>Pseudomonadati</taxon>
        <taxon>Bacteroidota</taxon>
        <taxon>Cytophagia</taxon>
        <taxon>Cytophagales</taxon>
        <taxon>Cyclobacteriaceae</taxon>
        <taxon>Algoriphagus</taxon>
    </lineage>
</organism>
<proteinExistence type="predicted"/>
<evidence type="ECO:0000313" key="2">
    <source>
        <dbReference type="Proteomes" id="UP000184609"/>
    </source>
</evidence>
<protein>
    <submittedName>
        <fullName evidence="1">Uncharacterized protein</fullName>
    </submittedName>
</protein>
<dbReference type="EMBL" id="FRXN01000005">
    <property type="protein sequence ID" value="SHO64340.1"/>
    <property type="molecule type" value="Genomic_DNA"/>
</dbReference>
<name>A0A1M7ZHF3_9BACT</name>